<dbReference type="AlphaFoldDB" id="A0A2T2NLB4"/>
<sequence length="168" mass="19027">MTSPSPLRTLFLTEAVLKVLGGTFFFLSPATILGDLAQPPYSAATLTLMRNLGTQTLAFSVPLFLAARRDPDSVRCRKLVYWALLGREGFLGLGLLWQIGKGWWGERRKVREAEEERGIEEGRGKGVVGREVEEGKFLRTGLWIWVAELAPFVLGRVWVLGYRERWFE</sequence>
<dbReference type="Proteomes" id="UP000240883">
    <property type="component" value="Unassembled WGS sequence"/>
</dbReference>
<reference evidence="1 2" key="1">
    <citation type="journal article" date="2018" name="Front. Microbiol.">
        <title>Genome-Wide Analysis of Corynespora cassiicola Leaf Fall Disease Putative Effectors.</title>
        <authorList>
            <person name="Lopez D."/>
            <person name="Ribeiro S."/>
            <person name="Label P."/>
            <person name="Fumanal B."/>
            <person name="Venisse J.S."/>
            <person name="Kohler A."/>
            <person name="de Oliveira R.R."/>
            <person name="Labutti K."/>
            <person name="Lipzen A."/>
            <person name="Lail K."/>
            <person name="Bauer D."/>
            <person name="Ohm R.A."/>
            <person name="Barry K.W."/>
            <person name="Spatafora J."/>
            <person name="Grigoriev I.V."/>
            <person name="Martin F.M."/>
            <person name="Pujade-Renaud V."/>
        </authorList>
    </citation>
    <scope>NUCLEOTIDE SEQUENCE [LARGE SCALE GENOMIC DNA]</scope>
    <source>
        <strain evidence="1 2">Philippines</strain>
    </source>
</reference>
<name>A0A2T2NLB4_CORCC</name>
<evidence type="ECO:0000313" key="2">
    <source>
        <dbReference type="Proteomes" id="UP000240883"/>
    </source>
</evidence>
<dbReference type="EMBL" id="KZ678136">
    <property type="protein sequence ID" value="PSN66222.1"/>
    <property type="molecule type" value="Genomic_DNA"/>
</dbReference>
<evidence type="ECO:0000313" key="1">
    <source>
        <dbReference type="EMBL" id="PSN66222.1"/>
    </source>
</evidence>
<proteinExistence type="predicted"/>
<protein>
    <submittedName>
        <fullName evidence="1">Uncharacterized protein</fullName>
    </submittedName>
</protein>
<keyword evidence="2" id="KW-1185">Reference proteome</keyword>
<gene>
    <name evidence="1" type="ORF">BS50DRAFT_635367</name>
</gene>
<dbReference type="OrthoDB" id="4731394at2759"/>
<accession>A0A2T2NLB4</accession>
<organism evidence="1 2">
    <name type="scientific">Corynespora cassiicola Philippines</name>
    <dbReference type="NCBI Taxonomy" id="1448308"/>
    <lineage>
        <taxon>Eukaryota</taxon>
        <taxon>Fungi</taxon>
        <taxon>Dikarya</taxon>
        <taxon>Ascomycota</taxon>
        <taxon>Pezizomycotina</taxon>
        <taxon>Dothideomycetes</taxon>
        <taxon>Pleosporomycetidae</taxon>
        <taxon>Pleosporales</taxon>
        <taxon>Corynesporascaceae</taxon>
        <taxon>Corynespora</taxon>
    </lineage>
</organism>